<feature type="transmembrane region" description="Helical" evidence="6">
    <location>
        <begin position="58"/>
        <end position="76"/>
    </location>
</feature>
<feature type="transmembrane region" description="Helical" evidence="6">
    <location>
        <begin position="105"/>
        <end position="122"/>
    </location>
</feature>
<proteinExistence type="predicted"/>
<organism evidence="7 8">
    <name type="scientific">Giardia duodenalis assemblage B</name>
    <dbReference type="NCBI Taxonomy" id="1394984"/>
    <lineage>
        <taxon>Eukaryota</taxon>
        <taxon>Metamonada</taxon>
        <taxon>Diplomonadida</taxon>
        <taxon>Hexamitidae</taxon>
        <taxon>Giardiinae</taxon>
        <taxon>Giardia</taxon>
    </lineage>
</organism>
<name>A0A132NZM6_GIAIN</name>
<dbReference type="Proteomes" id="UP000070089">
    <property type="component" value="Unassembled WGS sequence"/>
</dbReference>
<evidence type="ECO:0000256" key="5">
    <source>
        <dbReference type="ARBA" id="ARBA00023136"/>
    </source>
</evidence>
<feature type="transmembrane region" description="Helical" evidence="6">
    <location>
        <begin position="383"/>
        <end position="414"/>
    </location>
</feature>
<feature type="transmembrane region" description="Helical" evidence="6">
    <location>
        <begin position="134"/>
        <end position="157"/>
    </location>
</feature>
<protein>
    <submittedName>
        <fullName evidence="7">DinF protein</fullName>
    </submittedName>
</protein>
<keyword evidence="4 6" id="KW-1133">Transmembrane helix</keyword>
<dbReference type="VEuPathDB" id="GiardiaDB:QR46_0499"/>
<feature type="transmembrane region" description="Helical" evidence="6">
    <location>
        <begin position="504"/>
        <end position="524"/>
    </location>
</feature>
<evidence type="ECO:0000313" key="7">
    <source>
        <dbReference type="EMBL" id="KWX15514.1"/>
    </source>
</evidence>
<keyword evidence="2" id="KW-1003">Cell membrane</keyword>
<dbReference type="EMBL" id="JXTI01000007">
    <property type="protein sequence ID" value="KWX15514.1"/>
    <property type="molecule type" value="Genomic_DNA"/>
</dbReference>
<dbReference type="AlphaFoldDB" id="A0A132NZM6"/>
<feature type="transmembrane region" description="Helical" evidence="6">
    <location>
        <begin position="343"/>
        <end position="362"/>
    </location>
</feature>
<feature type="transmembrane region" description="Helical" evidence="6">
    <location>
        <begin position="209"/>
        <end position="230"/>
    </location>
</feature>
<evidence type="ECO:0000313" key="8">
    <source>
        <dbReference type="Proteomes" id="UP000070089"/>
    </source>
</evidence>
<feature type="transmembrane region" description="Helical" evidence="6">
    <location>
        <begin position="468"/>
        <end position="492"/>
    </location>
</feature>
<comment type="caution">
    <text evidence="7">The sequence shown here is derived from an EMBL/GenBank/DDBJ whole genome shotgun (WGS) entry which is preliminary data.</text>
</comment>
<keyword evidence="5 6" id="KW-0472">Membrane</keyword>
<dbReference type="PANTHER" id="PTHR43823">
    <property type="entry name" value="SPORULATION PROTEIN YKVU"/>
    <property type="match status" value="1"/>
</dbReference>
<evidence type="ECO:0000256" key="6">
    <source>
        <dbReference type="SAM" id="Phobius"/>
    </source>
</evidence>
<reference evidence="7 8" key="1">
    <citation type="journal article" date="2015" name="Mol. Biochem. Parasitol.">
        <title>Identification of polymorphic genes for use in assemblage B genotyping assays through comparative genomics of multiple assemblage B Giardia duodenalis isolates.</title>
        <authorList>
            <person name="Wielinga C."/>
            <person name="Thompson R.C."/>
            <person name="Monis P."/>
            <person name="Ryan U."/>
        </authorList>
    </citation>
    <scope>NUCLEOTIDE SEQUENCE [LARGE SCALE GENOMIC DNA]</scope>
    <source>
        <strain evidence="7 8">BAH15c1</strain>
    </source>
</reference>
<evidence type="ECO:0000256" key="2">
    <source>
        <dbReference type="ARBA" id="ARBA00022475"/>
    </source>
</evidence>
<dbReference type="OrthoDB" id="10254379at2759"/>
<evidence type="ECO:0000256" key="3">
    <source>
        <dbReference type="ARBA" id="ARBA00022692"/>
    </source>
</evidence>
<feature type="transmembrane region" description="Helical" evidence="6">
    <location>
        <begin position="312"/>
        <end position="331"/>
    </location>
</feature>
<gene>
    <name evidence="7" type="ORF">QR46_0499</name>
</gene>
<evidence type="ECO:0000256" key="4">
    <source>
        <dbReference type="ARBA" id="ARBA00022989"/>
    </source>
</evidence>
<evidence type="ECO:0000256" key="1">
    <source>
        <dbReference type="ARBA" id="ARBA00004651"/>
    </source>
</evidence>
<feature type="transmembrane region" description="Helical" evidence="6">
    <location>
        <begin position="178"/>
        <end position="197"/>
    </location>
</feature>
<accession>A0A132NZM6</accession>
<dbReference type="PANTHER" id="PTHR43823:SF3">
    <property type="entry name" value="MULTIDRUG EXPORT PROTEIN MEPA"/>
    <property type="match status" value="1"/>
</dbReference>
<feature type="transmembrane region" description="Helical" evidence="6">
    <location>
        <begin position="434"/>
        <end position="456"/>
    </location>
</feature>
<keyword evidence="3 6" id="KW-0812">Transmembrane</keyword>
<dbReference type="InterPro" id="IPR051327">
    <property type="entry name" value="MATE_MepA_subfamily"/>
</dbReference>
<comment type="subcellular location">
    <subcellularLocation>
        <location evidence="1">Cell membrane</location>
        <topology evidence="1">Multi-pass membrane protein</topology>
    </subcellularLocation>
</comment>
<sequence length="584" mass="66955">MEQKALREFKRMTRKPHVTIIQLLDKYMENQYKKREGYTEGTDQSLIPTFSRYSLMRLLWRGYAINLLLDIVYASYLLVECIVVIYFTGFNGLLALTIVYPIYQIVVRTPIISFSLSAASFIHKELEVGHALFANAYLLGYVILSVCWCALVSLTIAPVSRYIIMAVGTADDFYATKYLVLCSTLGGLSIIFNEGMAAVHCVEQRHVLILMRGLTHHLLKGFFLLLFYAICNKIRQEQSTDMMSTLATAPITADIITSVPLSAWIVTITCQKTIYNYSLATSLNLLKQSRYVWQWKVYKHILIEAVPYYLRFLYEPFMLLVANILIAKYFTNSEESITKRISLLFFYLFRHIFMLSSRSFATSYHTLMQTYYFHRFYQCIETVLFKVTILTYAIGLPLGFIFLALSPFFMQLLLPVNLADSYVSSLMTETKTELLFYYCEITIRKAAIAGIILLGLDMVFTVQLLRETYVLNSVIYLIRLVVGLVSVLIVGLVNQDDSTLENPLLLAEIPTAIGTVFFSIKQVYEHVFLGRLEMFCAMTNKSDTSLLSAKDWVEIHQKTVDSVAEKKSAYKYLRFMVTGKSSDN</sequence>
<dbReference type="GO" id="GO:0005886">
    <property type="term" value="C:plasma membrane"/>
    <property type="evidence" value="ECO:0007669"/>
    <property type="project" value="UniProtKB-SubCell"/>
</dbReference>